<dbReference type="InterPro" id="IPR015915">
    <property type="entry name" value="Kelch-typ_b-propeller"/>
</dbReference>
<name>A0A9W9VKP7_9EURO</name>
<comment type="caution">
    <text evidence="3">The sequence shown here is derived from an EMBL/GenBank/DDBJ whole genome shotgun (WGS) entry which is preliminary data.</text>
</comment>
<dbReference type="RefSeq" id="XP_056582842.1">
    <property type="nucleotide sequence ID" value="XM_056718707.1"/>
</dbReference>
<feature type="region of interest" description="Disordered" evidence="1">
    <location>
        <begin position="658"/>
        <end position="714"/>
    </location>
</feature>
<evidence type="ECO:0000256" key="2">
    <source>
        <dbReference type="SAM" id="Phobius"/>
    </source>
</evidence>
<feature type="region of interest" description="Disordered" evidence="1">
    <location>
        <begin position="463"/>
        <end position="524"/>
    </location>
</feature>
<feature type="compositionally biased region" description="Polar residues" evidence="1">
    <location>
        <begin position="634"/>
        <end position="645"/>
    </location>
</feature>
<keyword evidence="2" id="KW-0472">Membrane</keyword>
<dbReference type="EMBL" id="JAPZBT010000001">
    <property type="protein sequence ID" value="KAJ5383066.1"/>
    <property type="molecule type" value="Genomic_DNA"/>
</dbReference>
<feature type="compositionally biased region" description="Low complexity" evidence="1">
    <location>
        <begin position="478"/>
        <end position="494"/>
    </location>
</feature>
<keyword evidence="2" id="KW-0812">Transmembrane</keyword>
<feature type="transmembrane region" description="Helical" evidence="2">
    <location>
        <begin position="380"/>
        <end position="402"/>
    </location>
</feature>
<feature type="compositionally biased region" description="Low complexity" evidence="1">
    <location>
        <begin position="333"/>
        <end position="364"/>
    </location>
</feature>
<evidence type="ECO:0000256" key="1">
    <source>
        <dbReference type="SAM" id="MobiDB-lite"/>
    </source>
</evidence>
<dbReference type="GeneID" id="81457890"/>
<proteinExistence type="predicted"/>
<dbReference type="Gene3D" id="2.120.10.80">
    <property type="entry name" value="Kelch-type beta propeller"/>
    <property type="match status" value="1"/>
</dbReference>
<feature type="region of interest" description="Disordered" evidence="1">
    <location>
        <begin position="326"/>
        <end position="364"/>
    </location>
</feature>
<gene>
    <name evidence="3" type="ORF">N7517_000977</name>
</gene>
<sequence length="714" mass="75598">MTGPKPLLKIEGDCSTIHDDTFYVYSPDGFASIPLKEDGEAKKWRKLPSPDIKVTGPACVQSGSDNEDKNSFYLIGGTGSPDAPNNSGLQRFSFSTGKWATLIGTSPEMKDRTGHGAGYIPSTSEILVYAGNTDGSTRISQSTLFISTSDTTFDVRAGADQGTPALYEPIILPWSSSEVTMIGGSATNTAVYIYDAKKGWSISEATLPSAIQSSSRCALASGSGGKTKVLEEFGMVASPNTVTSYLLSSKGKMQNPVTAIAPSEKRDITDSYNDTFAPTASWSDYTLAQGSGLVVLASGQSNDSLAVFNQTSNAWVNSTELFNGKPDQHVLKPSTTSFTSSTPTSTTSTSTSTSASTTPTSSSPVVAAVGGGLSDHGKTILGATLGSVLGFGLILLIILFLLRREKKKRQAAQPGGSDNKDRLSFQDQGIEPLTEGAYPMARSPVPLAAASVDSLAIMSGNYRGEKSLKPPGGTGYGLSPQPKSSSPLSTIPSSGVMGASSVYTDDTNRAGDTGRENQAGDRMTDEGWGKYFEDGGATNFQSDRSTISSAYTKSDYRGSGWPMTTLTPLNFGFLEQPQPLGRVFSGSPTTEHGPSNMGSRSLVIPESQSARISSADSISVASDDDRDDPRWQGAGQSSWLGRPTSSNYTTSFYQTSAQDMPWESSNPSLAEKTRQSNARRSSVIIPHDIDELPMQGQKNNTNSDMSWLNLKAER</sequence>
<keyword evidence="4" id="KW-1185">Reference proteome</keyword>
<feature type="compositionally biased region" description="Polar residues" evidence="1">
    <location>
        <begin position="696"/>
        <end position="706"/>
    </location>
</feature>
<feature type="compositionally biased region" description="Polar residues" evidence="1">
    <location>
        <begin position="658"/>
        <end position="668"/>
    </location>
</feature>
<dbReference type="Proteomes" id="UP001147752">
    <property type="component" value="Unassembled WGS sequence"/>
</dbReference>
<dbReference type="SUPFAM" id="SSF117281">
    <property type="entry name" value="Kelch motif"/>
    <property type="match status" value="1"/>
</dbReference>
<protein>
    <submittedName>
        <fullName evidence="3">Galactose oxidase/kelch beta-propeller</fullName>
    </submittedName>
</protein>
<feature type="compositionally biased region" description="Basic and acidic residues" evidence="1">
    <location>
        <begin position="506"/>
        <end position="524"/>
    </location>
</feature>
<reference evidence="3" key="2">
    <citation type="journal article" date="2023" name="IMA Fungus">
        <title>Comparative genomic study of the Penicillium genus elucidates a diverse pangenome and 15 lateral gene transfer events.</title>
        <authorList>
            <person name="Petersen C."/>
            <person name="Sorensen T."/>
            <person name="Nielsen M.R."/>
            <person name="Sondergaard T.E."/>
            <person name="Sorensen J.L."/>
            <person name="Fitzpatrick D.A."/>
            <person name="Frisvad J.C."/>
            <person name="Nielsen K.L."/>
        </authorList>
    </citation>
    <scope>NUCLEOTIDE SEQUENCE</scope>
    <source>
        <strain evidence="3">IBT 3081</strain>
    </source>
</reference>
<feature type="region of interest" description="Disordered" evidence="1">
    <location>
        <begin position="580"/>
        <end position="645"/>
    </location>
</feature>
<organism evidence="3 4">
    <name type="scientific">Penicillium concentricum</name>
    <dbReference type="NCBI Taxonomy" id="293559"/>
    <lineage>
        <taxon>Eukaryota</taxon>
        <taxon>Fungi</taxon>
        <taxon>Dikarya</taxon>
        <taxon>Ascomycota</taxon>
        <taxon>Pezizomycotina</taxon>
        <taxon>Eurotiomycetes</taxon>
        <taxon>Eurotiomycetidae</taxon>
        <taxon>Eurotiales</taxon>
        <taxon>Aspergillaceae</taxon>
        <taxon>Penicillium</taxon>
    </lineage>
</organism>
<dbReference type="OrthoDB" id="5352000at2759"/>
<evidence type="ECO:0000313" key="4">
    <source>
        <dbReference type="Proteomes" id="UP001147752"/>
    </source>
</evidence>
<feature type="compositionally biased region" description="Low complexity" evidence="1">
    <location>
        <begin position="609"/>
        <end position="621"/>
    </location>
</feature>
<feature type="compositionally biased region" description="Polar residues" evidence="1">
    <location>
        <begin position="586"/>
        <end position="599"/>
    </location>
</feature>
<keyword evidence="2" id="KW-1133">Transmembrane helix</keyword>
<dbReference type="AlphaFoldDB" id="A0A9W9VKP7"/>
<accession>A0A9W9VKP7</accession>
<evidence type="ECO:0000313" key="3">
    <source>
        <dbReference type="EMBL" id="KAJ5383066.1"/>
    </source>
</evidence>
<reference evidence="3" key="1">
    <citation type="submission" date="2022-12" db="EMBL/GenBank/DDBJ databases">
        <authorList>
            <person name="Petersen C."/>
        </authorList>
    </citation>
    <scope>NUCLEOTIDE SEQUENCE</scope>
    <source>
        <strain evidence="3">IBT 3081</strain>
    </source>
</reference>